<keyword evidence="3" id="KW-1185">Reference proteome</keyword>
<organism evidence="2 3">
    <name type="scientific">Ensete ventricosum</name>
    <name type="common">Abyssinian banana</name>
    <name type="synonym">Musa ensete</name>
    <dbReference type="NCBI Taxonomy" id="4639"/>
    <lineage>
        <taxon>Eukaryota</taxon>
        <taxon>Viridiplantae</taxon>
        <taxon>Streptophyta</taxon>
        <taxon>Embryophyta</taxon>
        <taxon>Tracheophyta</taxon>
        <taxon>Spermatophyta</taxon>
        <taxon>Magnoliopsida</taxon>
        <taxon>Liliopsida</taxon>
        <taxon>Zingiberales</taxon>
        <taxon>Musaceae</taxon>
        <taxon>Ensete</taxon>
    </lineage>
</organism>
<protein>
    <submittedName>
        <fullName evidence="2">Uncharacterized protein</fullName>
    </submittedName>
</protein>
<proteinExistence type="predicted"/>
<dbReference type="Proteomes" id="UP001222027">
    <property type="component" value="Unassembled WGS sequence"/>
</dbReference>
<feature type="region of interest" description="Disordered" evidence="1">
    <location>
        <begin position="120"/>
        <end position="141"/>
    </location>
</feature>
<dbReference type="EMBL" id="JAQQAF010000006">
    <property type="protein sequence ID" value="KAJ8476337.1"/>
    <property type="molecule type" value="Genomic_DNA"/>
</dbReference>
<reference evidence="2 3" key="1">
    <citation type="submission" date="2022-12" db="EMBL/GenBank/DDBJ databases">
        <title>Chromosome-scale assembly of the Ensete ventricosum genome.</title>
        <authorList>
            <person name="Dussert Y."/>
            <person name="Stocks J."/>
            <person name="Wendawek A."/>
            <person name="Woldeyes F."/>
            <person name="Nichols R.A."/>
            <person name="Borrell J.S."/>
        </authorList>
    </citation>
    <scope>NUCLEOTIDE SEQUENCE [LARGE SCALE GENOMIC DNA]</scope>
    <source>
        <strain evidence="3">cv. Maze</strain>
        <tissue evidence="2">Seeds</tissue>
    </source>
</reference>
<evidence type="ECO:0000313" key="2">
    <source>
        <dbReference type="EMBL" id="KAJ8476337.1"/>
    </source>
</evidence>
<dbReference type="AlphaFoldDB" id="A0AAV8QDQ7"/>
<evidence type="ECO:0000256" key="1">
    <source>
        <dbReference type="SAM" id="MobiDB-lite"/>
    </source>
</evidence>
<sequence length="141" mass="15710">MEGIVDHQLPQGLRSWVFFLLETLHRTRAVLHSVASAFVLVPSCSGERSSDGEDPPASTSARVSVFEFLFSCKPFTALFSPFLVAENEAAMEKFLELRVRQGFSFLSYSSLGEGCRWSGREMPQGSPFQEPQISESVQQTK</sequence>
<gene>
    <name evidence="2" type="ORF">OPV22_020064</name>
</gene>
<comment type="caution">
    <text evidence="2">The sequence shown here is derived from an EMBL/GenBank/DDBJ whole genome shotgun (WGS) entry which is preliminary data.</text>
</comment>
<feature type="compositionally biased region" description="Polar residues" evidence="1">
    <location>
        <begin position="126"/>
        <end position="141"/>
    </location>
</feature>
<evidence type="ECO:0000313" key="3">
    <source>
        <dbReference type="Proteomes" id="UP001222027"/>
    </source>
</evidence>
<name>A0AAV8QDQ7_ENSVE</name>
<accession>A0AAV8QDQ7</accession>